<keyword evidence="3 9" id="KW-1003">Cell membrane</keyword>
<evidence type="ECO:0000256" key="1">
    <source>
        <dbReference type="ARBA" id="ARBA00004651"/>
    </source>
</evidence>
<organism evidence="11 12">
    <name type="scientific">Vannielia litorea</name>
    <dbReference type="NCBI Taxonomy" id="1217970"/>
    <lineage>
        <taxon>Bacteria</taxon>
        <taxon>Pseudomonadati</taxon>
        <taxon>Pseudomonadota</taxon>
        <taxon>Alphaproteobacteria</taxon>
        <taxon>Rhodobacterales</taxon>
        <taxon>Paracoccaceae</taxon>
        <taxon>Vannielia</taxon>
    </lineage>
</organism>
<accession>A0A1N6GLP3</accession>
<dbReference type="InterPro" id="IPR003010">
    <property type="entry name" value="C-N_Hydrolase"/>
</dbReference>
<dbReference type="GO" id="GO:0042158">
    <property type="term" value="P:lipoprotein biosynthetic process"/>
    <property type="evidence" value="ECO:0007669"/>
    <property type="project" value="UniProtKB-UniRule"/>
</dbReference>
<dbReference type="AlphaFoldDB" id="A0A1N6GLP3"/>
<feature type="domain" description="CN hydrolase" evidence="10">
    <location>
        <begin position="225"/>
        <end position="466"/>
    </location>
</feature>
<evidence type="ECO:0000256" key="9">
    <source>
        <dbReference type="HAMAP-Rule" id="MF_01148"/>
    </source>
</evidence>
<dbReference type="PANTHER" id="PTHR38686">
    <property type="entry name" value="APOLIPOPROTEIN N-ACYLTRANSFERASE"/>
    <property type="match status" value="1"/>
</dbReference>
<evidence type="ECO:0000256" key="8">
    <source>
        <dbReference type="ARBA" id="ARBA00023315"/>
    </source>
</evidence>
<keyword evidence="4 9" id="KW-0808">Transferase</keyword>
<dbReference type="GO" id="GO:0005886">
    <property type="term" value="C:plasma membrane"/>
    <property type="evidence" value="ECO:0007669"/>
    <property type="project" value="UniProtKB-SubCell"/>
</dbReference>
<dbReference type="OrthoDB" id="9804277at2"/>
<feature type="transmembrane region" description="Helical" evidence="9">
    <location>
        <begin position="160"/>
        <end position="183"/>
    </location>
</feature>
<dbReference type="GO" id="GO:0016410">
    <property type="term" value="F:N-acyltransferase activity"/>
    <property type="evidence" value="ECO:0007669"/>
    <property type="project" value="UniProtKB-UniRule"/>
</dbReference>
<evidence type="ECO:0000256" key="7">
    <source>
        <dbReference type="ARBA" id="ARBA00023136"/>
    </source>
</evidence>
<dbReference type="Gene3D" id="3.60.110.10">
    <property type="entry name" value="Carbon-nitrogen hydrolase"/>
    <property type="match status" value="1"/>
</dbReference>
<comment type="function">
    <text evidence="9">Catalyzes the phospholipid dependent N-acylation of the N-terminal cysteine of apolipoprotein, the last step in lipoprotein maturation.</text>
</comment>
<feature type="transmembrane region" description="Helical" evidence="9">
    <location>
        <begin position="190"/>
        <end position="208"/>
    </location>
</feature>
<comment type="pathway">
    <text evidence="9">Protein modification; lipoprotein biosynthesis (N-acyl transfer).</text>
</comment>
<evidence type="ECO:0000256" key="3">
    <source>
        <dbReference type="ARBA" id="ARBA00022475"/>
    </source>
</evidence>
<dbReference type="STRING" id="1217970.SAMN05444002_2598"/>
<reference evidence="12" key="1">
    <citation type="submission" date="2016-11" db="EMBL/GenBank/DDBJ databases">
        <authorList>
            <person name="Varghese N."/>
            <person name="Submissions S."/>
        </authorList>
    </citation>
    <scope>NUCLEOTIDE SEQUENCE [LARGE SCALE GENOMIC DNA]</scope>
    <source>
        <strain evidence="12">DSM 29440</strain>
    </source>
</reference>
<dbReference type="Pfam" id="PF20154">
    <property type="entry name" value="LNT_N"/>
    <property type="match status" value="1"/>
</dbReference>
<evidence type="ECO:0000256" key="6">
    <source>
        <dbReference type="ARBA" id="ARBA00022989"/>
    </source>
</evidence>
<dbReference type="PROSITE" id="PS50263">
    <property type="entry name" value="CN_HYDROLASE"/>
    <property type="match status" value="1"/>
</dbReference>
<keyword evidence="5 9" id="KW-0812">Transmembrane</keyword>
<dbReference type="InterPro" id="IPR004563">
    <property type="entry name" value="Apolipo_AcylTrfase"/>
</dbReference>
<keyword evidence="8 9" id="KW-0012">Acyltransferase</keyword>
<comment type="subcellular location">
    <subcellularLocation>
        <location evidence="1 9">Cell membrane</location>
        <topology evidence="1 9">Multi-pass membrane protein</topology>
    </subcellularLocation>
</comment>
<dbReference type="Proteomes" id="UP000184932">
    <property type="component" value="Unassembled WGS sequence"/>
</dbReference>
<dbReference type="SUPFAM" id="SSF56317">
    <property type="entry name" value="Carbon-nitrogen hydrolase"/>
    <property type="match status" value="1"/>
</dbReference>
<keyword evidence="11" id="KW-0449">Lipoprotein</keyword>
<dbReference type="RefSeq" id="WP_074256596.1">
    <property type="nucleotide sequence ID" value="NZ_FSRL01000001.1"/>
</dbReference>
<keyword evidence="12" id="KW-1185">Reference proteome</keyword>
<evidence type="ECO:0000256" key="5">
    <source>
        <dbReference type="ARBA" id="ARBA00022692"/>
    </source>
</evidence>
<dbReference type="EMBL" id="FSRL01000001">
    <property type="protein sequence ID" value="SIO08433.1"/>
    <property type="molecule type" value="Genomic_DNA"/>
</dbReference>
<feature type="transmembrane region" description="Helical" evidence="9">
    <location>
        <begin position="31"/>
        <end position="49"/>
    </location>
</feature>
<evidence type="ECO:0000256" key="2">
    <source>
        <dbReference type="ARBA" id="ARBA00010065"/>
    </source>
</evidence>
<feature type="transmembrane region" description="Helical" evidence="9">
    <location>
        <begin position="95"/>
        <end position="115"/>
    </location>
</feature>
<feature type="transmembrane region" description="Helical" evidence="9">
    <location>
        <begin position="122"/>
        <end position="140"/>
    </location>
</feature>
<keyword evidence="7 9" id="KW-0472">Membrane</keyword>
<dbReference type="UniPathway" id="UPA00666"/>
<sequence length="510" mass="54153">MAGWLDDRWTSFALFAGLGALVGTGQAPLGWVWLSVAALALGFALFSLVPAPRAAAWRGWAMGVGYVVATMFWIVEPFFVDPWRHGWMAPFALSAHAGGFALFWAAAFGGAAVLGRRRKQRALWGAVLLAAAEMLRAHLWTGFPWALIGHIWVGQPQMHLAALTGPHGLTLFTTLAAALPTVFGVRRAALGVMAAVAFLALPVPYGLWRLGQEVEPRAPVTVRLVQPNAAQHLKWQEEMIPVLFERALRLSAAAPEGPAPDLVVWPETSLAYLLAPGNGTAQVVADAAQGASVVVGLQRREGDTARNSLAVITPGADVTDYYDKSHLVPFGEYMPGASLLGRWAPGGLAEQAMSGFMPGDGLRLVDLGGGLGQILPLICYEAIFAEEIIAAPRPGWILHITNDAWFGKLSGPYQHLAQARLRAVEQGVPVLRSANTGISAVIDAQGRVLATLPLGEEGYLDVALPPRLAATPPYRLWGDWGVLALLAAFALMLAVARAVAKPVDPTGGSD</sequence>
<feature type="transmembrane region" description="Helical" evidence="9">
    <location>
        <begin position="56"/>
        <end position="75"/>
    </location>
</feature>
<proteinExistence type="inferred from homology"/>
<dbReference type="Pfam" id="PF00795">
    <property type="entry name" value="CN_hydrolase"/>
    <property type="match status" value="1"/>
</dbReference>
<comment type="catalytic activity">
    <reaction evidence="9">
        <text>N-terminal S-1,2-diacyl-sn-glyceryl-L-cysteinyl-[lipoprotein] + a glycerophospholipid = N-acyl-S-1,2-diacyl-sn-glyceryl-L-cysteinyl-[lipoprotein] + a 2-acyl-sn-glycero-3-phospholipid + H(+)</text>
        <dbReference type="Rhea" id="RHEA:48228"/>
        <dbReference type="Rhea" id="RHEA-COMP:14681"/>
        <dbReference type="Rhea" id="RHEA-COMP:14684"/>
        <dbReference type="ChEBI" id="CHEBI:15378"/>
        <dbReference type="ChEBI" id="CHEBI:136912"/>
        <dbReference type="ChEBI" id="CHEBI:140656"/>
        <dbReference type="ChEBI" id="CHEBI:140657"/>
        <dbReference type="ChEBI" id="CHEBI:140660"/>
        <dbReference type="EC" id="2.3.1.269"/>
    </reaction>
</comment>
<evidence type="ECO:0000256" key="4">
    <source>
        <dbReference type="ARBA" id="ARBA00022679"/>
    </source>
</evidence>
<dbReference type="InterPro" id="IPR036526">
    <property type="entry name" value="C-N_Hydrolase_sf"/>
</dbReference>
<evidence type="ECO:0000259" key="10">
    <source>
        <dbReference type="PROSITE" id="PS50263"/>
    </source>
</evidence>
<protein>
    <recommendedName>
        <fullName evidence="9">Apolipoprotein N-acyltransferase</fullName>
        <shortName evidence="9">ALP N-acyltransferase</shortName>
        <ecNumber evidence="9">2.3.1.269</ecNumber>
    </recommendedName>
</protein>
<feature type="transmembrane region" description="Helical" evidence="9">
    <location>
        <begin position="480"/>
        <end position="500"/>
    </location>
</feature>
<dbReference type="CDD" id="cd07571">
    <property type="entry name" value="ALP_N-acyl_transferase"/>
    <property type="match status" value="1"/>
</dbReference>
<evidence type="ECO:0000313" key="11">
    <source>
        <dbReference type="EMBL" id="SIO08433.1"/>
    </source>
</evidence>
<gene>
    <name evidence="9" type="primary">lnt</name>
    <name evidence="11" type="ORF">SAMN05444002_2598</name>
</gene>
<dbReference type="NCBIfam" id="TIGR00546">
    <property type="entry name" value="lnt"/>
    <property type="match status" value="1"/>
</dbReference>
<keyword evidence="6 9" id="KW-1133">Transmembrane helix</keyword>
<evidence type="ECO:0000313" key="12">
    <source>
        <dbReference type="Proteomes" id="UP000184932"/>
    </source>
</evidence>
<name>A0A1N6GLP3_9RHOB</name>
<comment type="similarity">
    <text evidence="2 9">Belongs to the CN hydrolase family. Apolipoprotein N-acyltransferase subfamily.</text>
</comment>
<dbReference type="PANTHER" id="PTHR38686:SF1">
    <property type="entry name" value="APOLIPOPROTEIN N-ACYLTRANSFERASE"/>
    <property type="match status" value="1"/>
</dbReference>
<dbReference type="EC" id="2.3.1.269" evidence="9"/>
<dbReference type="HAMAP" id="MF_01148">
    <property type="entry name" value="Lnt"/>
    <property type="match status" value="1"/>
</dbReference>
<dbReference type="InterPro" id="IPR045378">
    <property type="entry name" value="LNT_N"/>
</dbReference>